<keyword evidence="1" id="KW-0805">Transcription regulation</keyword>
<name>A0ABU5C2P5_9BACI</name>
<dbReference type="InterPro" id="IPR036388">
    <property type="entry name" value="WH-like_DNA-bd_sf"/>
</dbReference>
<evidence type="ECO:0000259" key="3">
    <source>
        <dbReference type="Pfam" id="PF08220"/>
    </source>
</evidence>
<protein>
    <submittedName>
        <fullName evidence="4">DeoR family transcriptional regulator</fullName>
    </submittedName>
</protein>
<feature type="domain" description="HTH deoR-type" evidence="3">
    <location>
        <begin position="8"/>
        <end position="53"/>
    </location>
</feature>
<dbReference type="Gene3D" id="1.10.10.10">
    <property type="entry name" value="Winged helix-like DNA-binding domain superfamily/Winged helix DNA-binding domain"/>
    <property type="match status" value="1"/>
</dbReference>
<dbReference type="PANTHER" id="PTHR38600:SF2">
    <property type="entry name" value="SLL0088 PROTEIN"/>
    <property type="match status" value="1"/>
</dbReference>
<dbReference type="Pfam" id="PF08220">
    <property type="entry name" value="HTH_DeoR"/>
    <property type="match status" value="1"/>
</dbReference>
<evidence type="ECO:0000256" key="1">
    <source>
        <dbReference type="ARBA" id="ARBA00023015"/>
    </source>
</evidence>
<evidence type="ECO:0000313" key="5">
    <source>
        <dbReference type="Proteomes" id="UP001281447"/>
    </source>
</evidence>
<dbReference type="SUPFAM" id="SSF46785">
    <property type="entry name" value="Winged helix' DNA-binding domain"/>
    <property type="match status" value="1"/>
</dbReference>
<comment type="caution">
    <text evidence="4">The sequence shown here is derived from an EMBL/GenBank/DDBJ whole genome shotgun (WGS) entry which is preliminary data.</text>
</comment>
<dbReference type="PANTHER" id="PTHR38600">
    <property type="entry name" value="TRANSCRIPTIONAL REGULATORY PROTEIN"/>
    <property type="match status" value="1"/>
</dbReference>
<sequence>MQRKSTKQKLMDVLKKEEKALTLEAIMTHFTISDAAVRKHLHELENQSIVRRNAVKQKLGRPFFTYELTKRGHGMYPNQYEHLPVELLQDLEELQGSQAVDALLKKRMEREKDFYDKAMTAHEEAGRIAEIAELLSEKGYMVELETRHGGEYIMKNFHCPIANLAVNYQQVCHNEQEMYAALFPDFDIVSHQCITDGDSQCKWIFKKESCPTADALSEDGARGISFFGRFYTLSAKENRFYEISIVFMCFGDITMEQVRN</sequence>
<organism evidence="4 5">
    <name type="scientific">Tigheibacillus halophilus</name>
    <dbReference type="NCBI Taxonomy" id="361280"/>
    <lineage>
        <taxon>Bacteria</taxon>
        <taxon>Bacillati</taxon>
        <taxon>Bacillota</taxon>
        <taxon>Bacilli</taxon>
        <taxon>Bacillales</taxon>
        <taxon>Bacillaceae</taxon>
        <taxon>Tigheibacillus</taxon>
    </lineage>
</organism>
<keyword evidence="2" id="KW-0804">Transcription</keyword>
<dbReference type="EMBL" id="JAWDIP010000003">
    <property type="protein sequence ID" value="MDY0393176.1"/>
    <property type="molecule type" value="Genomic_DNA"/>
</dbReference>
<reference evidence="4 5" key="1">
    <citation type="submission" date="2023-10" db="EMBL/GenBank/DDBJ databases">
        <title>Virgibacillus halophilus 5B73C genome.</title>
        <authorList>
            <person name="Miliotis G."/>
            <person name="Sengupta P."/>
            <person name="Hameed A."/>
            <person name="Chuvochina M."/>
            <person name="Mcdonagh F."/>
            <person name="Simpson A.C."/>
            <person name="Singh N.K."/>
            <person name="Rekha P.D."/>
            <person name="Raman K."/>
            <person name="Hugenholtz P."/>
            <person name="Venkateswaran K."/>
        </authorList>
    </citation>
    <scope>NUCLEOTIDE SEQUENCE [LARGE SCALE GENOMIC DNA]</scope>
    <source>
        <strain evidence="4 5">5B73C</strain>
    </source>
</reference>
<accession>A0ABU5C2P5</accession>
<evidence type="ECO:0000256" key="2">
    <source>
        <dbReference type="ARBA" id="ARBA00023163"/>
    </source>
</evidence>
<dbReference type="Proteomes" id="UP001281447">
    <property type="component" value="Unassembled WGS sequence"/>
</dbReference>
<keyword evidence="5" id="KW-1185">Reference proteome</keyword>
<dbReference type="InterPro" id="IPR001034">
    <property type="entry name" value="DeoR_HTH"/>
</dbReference>
<dbReference type="InterPro" id="IPR036390">
    <property type="entry name" value="WH_DNA-bd_sf"/>
</dbReference>
<gene>
    <name evidence="4" type="ORF">RWE15_00440</name>
</gene>
<evidence type="ECO:0000313" key="4">
    <source>
        <dbReference type="EMBL" id="MDY0393176.1"/>
    </source>
</evidence>
<proteinExistence type="predicted"/>